<accession>A0A1G1XJZ4</accession>
<feature type="transmembrane region" description="Helical" evidence="1">
    <location>
        <begin position="6"/>
        <end position="28"/>
    </location>
</feature>
<dbReference type="EMBL" id="MHHY01000009">
    <property type="protein sequence ID" value="OGY40214.1"/>
    <property type="molecule type" value="Genomic_DNA"/>
</dbReference>
<comment type="caution">
    <text evidence="2">The sequence shown here is derived from an EMBL/GenBank/DDBJ whole genome shotgun (WGS) entry which is preliminary data.</text>
</comment>
<proteinExistence type="predicted"/>
<name>A0A1G1XJZ4_9BACT</name>
<dbReference type="AlphaFoldDB" id="A0A1G1XJZ4"/>
<gene>
    <name evidence="2" type="ORF">A2570_02920</name>
</gene>
<protein>
    <submittedName>
        <fullName evidence="2">Uncharacterized protein</fullName>
    </submittedName>
</protein>
<organism evidence="2 3">
    <name type="scientific">Candidatus Brennerbacteria bacterium RIFOXYD1_FULL_41_16</name>
    <dbReference type="NCBI Taxonomy" id="1797529"/>
    <lineage>
        <taxon>Bacteria</taxon>
        <taxon>Candidatus Brenneribacteriota</taxon>
    </lineage>
</organism>
<evidence type="ECO:0000313" key="2">
    <source>
        <dbReference type="EMBL" id="OGY40214.1"/>
    </source>
</evidence>
<sequence>MELQKFLRGTVMIFASLFLAGFVIFFLMFARESELVWLAPAFMTFVLGGILTYVYLPSS</sequence>
<feature type="transmembrane region" description="Helical" evidence="1">
    <location>
        <begin position="35"/>
        <end position="56"/>
    </location>
</feature>
<evidence type="ECO:0000313" key="3">
    <source>
        <dbReference type="Proteomes" id="UP000178570"/>
    </source>
</evidence>
<dbReference type="Proteomes" id="UP000178570">
    <property type="component" value="Unassembled WGS sequence"/>
</dbReference>
<reference evidence="2 3" key="1">
    <citation type="journal article" date="2016" name="Nat. Commun.">
        <title>Thousands of microbial genomes shed light on interconnected biogeochemical processes in an aquifer system.</title>
        <authorList>
            <person name="Anantharaman K."/>
            <person name="Brown C.T."/>
            <person name="Hug L.A."/>
            <person name="Sharon I."/>
            <person name="Castelle C.J."/>
            <person name="Probst A.J."/>
            <person name="Thomas B.C."/>
            <person name="Singh A."/>
            <person name="Wilkins M.J."/>
            <person name="Karaoz U."/>
            <person name="Brodie E.L."/>
            <person name="Williams K.H."/>
            <person name="Hubbard S.S."/>
            <person name="Banfield J.F."/>
        </authorList>
    </citation>
    <scope>NUCLEOTIDE SEQUENCE [LARGE SCALE GENOMIC DNA]</scope>
</reference>
<keyword evidence="1" id="KW-0812">Transmembrane</keyword>
<keyword evidence="1" id="KW-0472">Membrane</keyword>
<dbReference type="STRING" id="1797529.A2570_02920"/>
<evidence type="ECO:0000256" key="1">
    <source>
        <dbReference type="SAM" id="Phobius"/>
    </source>
</evidence>
<keyword evidence="1" id="KW-1133">Transmembrane helix</keyword>